<keyword evidence="1" id="KW-0378">Hydrolase</keyword>
<dbReference type="InterPro" id="IPR036412">
    <property type="entry name" value="HAD-like_sf"/>
</dbReference>
<dbReference type="AlphaFoldDB" id="A0A1T4V043"/>
<sequence>MIKENVLAICYDFDRTLTPYEMQAQGYIQQLNENVDEFWALSSKIAIENQMDPNLSYMYLMLNGAKGKFQVKREKLIEFGSKVKLYKGVSDWFSRINQYGKKKEVKVEHYIISSGLKEMIEGTKIADEFRMIYANSFLYDHNGAAVWPAQNINFTNKTQFLFRISKGTLDVNDNDVNRYYEPENIRVPFNNIVYIGDSQTDIPCMKLVNSLGGHSIGVYDPTSNNKARVHELIMDKRIKHFAKADYSKGSKLDELMHNIIDYTSASYKLNRDYWENLDEAENLA</sequence>
<dbReference type="Gene3D" id="3.40.50.1000">
    <property type="entry name" value="HAD superfamily/HAD-like"/>
    <property type="match status" value="1"/>
</dbReference>
<dbReference type="STRING" id="83771.SAMN02910357_01364"/>
<protein>
    <submittedName>
        <fullName evidence="1">Haloacid dehalogenase-like hydrolase</fullName>
    </submittedName>
</protein>
<keyword evidence="2" id="KW-1185">Reference proteome</keyword>
<dbReference type="SUPFAM" id="SSF56784">
    <property type="entry name" value="HAD-like"/>
    <property type="match status" value="1"/>
</dbReference>
<organism evidence="1 2">
    <name type="scientific">Succinivibrio dextrinosolvens DSM 3072</name>
    <dbReference type="NCBI Taxonomy" id="1123324"/>
    <lineage>
        <taxon>Bacteria</taxon>
        <taxon>Pseudomonadati</taxon>
        <taxon>Pseudomonadota</taxon>
        <taxon>Gammaproteobacteria</taxon>
        <taxon>Aeromonadales</taxon>
        <taxon>Succinivibrionaceae</taxon>
        <taxon>Succinivibrio</taxon>
    </lineage>
</organism>
<dbReference type="InterPro" id="IPR023214">
    <property type="entry name" value="HAD_sf"/>
</dbReference>
<evidence type="ECO:0000313" key="1">
    <source>
        <dbReference type="EMBL" id="SKA58329.1"/>
    </source>
</evidence>
<proteinExistence type="predicted"/>
<dbReference type="EMBL" id="FUXX01000004">
    <property type="protein sequence ID" value="SKA58329.1"/>
    <property type="molecule type" value="Genomic_DNA"/>
</dbReference>
<accession>A0A1T4V043</accession>
<reference evidence="2" key="1">
    <citation type="submission" date="2017-02" db="EMBL/GenBank/DDBJ databases">
        <authorList>
            <person name="Varghese N."/>
            <person name="Submissions S."/>
        </authorList>
    </citation>
    <scope>NUCLEOTIDE SEQUENCE [LARGE SCALE GENOMIC DNA]</scope>
    <source>
        <strain evidence="2">DSM 3072</strain>
    </source>
</reference>
<dbReference type="Proteomes" id="UP000242432">
    <property type="component" value="Unassembled WGS sequence"/>
</dbReference>
<dbReference type="RefSeq" id="WP_051639141.1">
    <property type="nucleotide sequence ID" value="NZ_FUXX01000004.1"/>
</dbReference>
<name>A0A1T4V043_9GAMM</name>
<dbReference type="CDD" id="cd01427">
    <property type="entry name" value="HAD_like"/>
    <property type="match status" value="1"/>
</dbReference>
<evidence type="ECO:0000313" key="2">
    <source>
        <dbReference type="Proteomes" id="UP000242432"/>
    </source>
</evidence>
<dbReference type="GO" id="GO:0016787">
    <property type="term" value="F:hydrolase activity"/>
    <property type="evidence" value="ECO:0007669"/>
    <property type="project" value="UniProtKB-KW"/>
</dbReference>
<gene>
    <name evidence="1" type="ORF">SAMN02745213_00401</name>
</gene>